<evidence type="ECO:0000256" key="1">
    <source>
        <dbReference type="SAM" id="Coils"/>
    </source>
</evidence>
<accession>A0AAV9GX99</accession>
<evidence type="ECO:0000313" key="3">
    <source>
        <dbReference type="Proteomes" id="UP001321760"/>
    </source>
</evidence>
<reference evidence="2" key="2">
    <citation type="submission" date="2023-05" db="EMBL/GenBank/DDBJ databases">
        <authorList>
            <consortium name="Lawrence Berkeley National Laboratory"/>
            <person name="Steindorff A."/>
            <person name="Hensen N."/>
            <person name="Bonometti L."/>
            <person name="Westerberg I."/>
            <person name="Brannstrom I.O."/>
            <person name="Guillou S."/>
            <person name="Cros-Aarteil S."/>
            <person name="Calhoun S."/>
            <person name="Haridas S."/>
            <person name="Kuo A."/>
            <person name="Mondo S."/>
            <person name="Pangilinan J."/>
            <person name="Riley R."/>
            <person name="Labutti K."/>
            <person name="Andreopoulos B."/>
            <person name="Lipzen A."/>
            <person name="Chen C."/>
            <person name="Yanf M."/>
            <person name="Daum C."/>
            <person name="Ng V."/>
            <person name="Clum A."/>
            <person name="Ohm R."/>
            <person name="Martin F."/>
            <person name="Silar P."/>
            <person name="Natvig D."/>
            <person name="Lalanne C."/>
            <person name="Gautier V."/>
            <person name="Ament-Velasquez S.L."/>
            <person name="Kruys A."/>
            <person name="Hutchinson M.I."/>
            <person name="Powell A.J."/>
            <person name="Barry K."/>
            <person name="Miller A.N."/>
            <person name="Grigoriev I.V."/>
            <person name="Debuchy R."/>
            <person name="Gladieux P."/>
            <person name="Thoren M.H."/>
            <person name="Johannesson H."/>
        </authorList>
    </citation>
    <scope>NUCLEOTIDE SEQUENCE</scope>
    <source>
        <strain evidence="2">PSN243</strain>
    </source>
</reference>
<comment type="caution">
    <text evidence="2">The sequence shown here is derived from an EMBL/GenBank/DDBJ whole genome shotgun (WGS) entry which is preliminary data.</text>
</comment>
<keyword evidence="1" id="KW-0175">Coiled coil</keyword>
<name>A0AAV9GX99_9PEZI</name>
<evidence type="ECO:0008006" key="4">
    <source>
        <dbReference type="Google" id="ProtNLM"/>
    </source>
</evidence>
<keyword evidence="3" id="KW-1185">Reference proteome</keyword>
<proteinExistence type="predicted"/>
<sequence>MESLHQAALAETKSAELVTSVAQLRERCAAEHADKAKTLVECDSCLEQLLSSIRARYLENAAPEKQRQAEWFSSRESFLEELDSLFTEALQRRLDPRDIDARVKEERSRWYLETVRSSLVRLIAEDRAGKDAVLNKLQDDADPTSVAAEASQMIKESPFLSREPIDTASVSQRLLAATESDLRIEILKETFLSTGDTIPDEHQKYLEMLRNGQSMDQVIEHVLDKRQAAAASREQEDKLKEKLNELRRARAGYEQQKSRRERKRARLAEQVDVPDELYDLPPCFSCGKSPDTGDFLCCPVCAILVRYNLPDAKPTVFCSDHDHPSQQNHHFESHTCASGDSCISSTSTTTPTPSDPTHSLSFCRECLTALKIPSAFCSPACADTNFQRHREEVHMPARKRLEIIVTDRETLEYFPTEDGSTRYRAKDISAHVIPLEEAVRRWEGENHVKLQMI</sequence>
<dbReference type="Proteomes" id="UP001321760">
    <property type="component" value="Unassembled WGS sequence"/>
</dbReference>
<dbReference type="EMBL" id="MU865922">
    <property type="protein sequence ID" value="KAK4452867.1"/>
    <property type="molecule type" value="Genomic_DNA"/>
</dbReference>
<organism evidence="2 3">
    <name type="scientific">Podospora aff. communis PSN243</name>
    <dbReference type="NCBI Taxonomy" id="3040156"/>
    <lineage>
        <taxon>Eukaryota</taxon>
        <taxon>Fungi</taxon>
        <taxon>Dikarya</taxon>
        <taxon>Ascomycota</taxon>
        <taxon>Pezizomycotina</taxon>
        <taxon>Sordariomycetes</taxon>
        <taxon>Sordariomycetidae</taxon>
        <taxon>Sordariales</taxon>
        <taxon>Podosporaceae</taxon>
        <taxon>Podospora</taxon>
    </lineage>
</organism>
<reference evidence="2" key="1">
    <citation type="journal article" date="2023" name="Mol. Phylogenet. Evol.">
        <title>Genome-scale phylogeny and comparative genomics of the fungal order Sordariales.</title>
        <authorList>
            <person name="Hensen N."/>
            <person name="Bonometti L."/>
            <person name="Westerberg I."/>
            <person name="Brannstrom I.O."/>
            <person name="Guillou S."/>
            <person name="Cros-Aarteil S."/>
            <person name="Calhoun S."/>
            <person name="Haridas S."/>
            <person name="Kuo A."/>
            <person name="Mondo S."/>
            <person name="Pangilinan J."/>
            <person name="Riley R."/>
            <person name="LaButti K."/>
            <person name="Andreopoulos B."/>
            <person name="Lipzen A."/>
            <person name="Chen C."/>
            <person name="Yan M."/>
            <person name="Daum C."/>
            <person name="Ng V."/>
            <person name="Clum A."/>
            <person name="Steindorff A."/>
            <person name="Ohm R.A."/>
            <person name="Martin F."/>
            <person name="Silar P."/>
            <person name="Natvig D.O."/>
            <person name="Lalanne C."/>
            <person name="Gautier V."/>
            <person name="Ament-Velasquez S.L."/>
            <person name="Kruys A."/>
            <person name="Hutchinson M.I."/>
            <person name="Powell A.J."/>
            <person name="Barry K."/>
            <person name="Miller A.N."/>
            <person name="Grigoriev I.V."/>
            <person name="Debuchy R."/>
            <person name="Gladieux P."/>
            <person name="Hiltunen Thoren M."/>
            <person name="Johannesson H."/>
        </authorList>
    </citation>
    <scope>NUCLEOTIDE SEQUENCE</scope>
    <source>
        <strain evidence="2">PSN243</strain>
    </source>
</reference>
<gene>
    <name evidence="2" type="ORF">QBC34DRAFT_446692</name>
</gene>
<dbReference type="AlphaFoldDB" id="A0AAV9GX99"/>
<protein>
    <recommendedName>
        <fullName evidence="4">C2H2-type domain-containing protein</fullName>
    </recommendedName>
</protein>
<feature type="coiled-coil region" evidence="1">
    <location>
        <begin position="225"/>
        <end position="270"/>
    </location>
</feature>
<evidence type="ECO:0000313" key="2">
    <source>
        <dbReference type="EMBL" id="KAK4452867.1"/>
    </source>
</evidence>